<protein>
    <recommendedName>
        <fullName evidence="12">Adiponectin receptor protein</fullName>
    </recommendedName>
</protein>
<accession>A0A7M7JUY1</accession>
<evidence type="ECO:0000256" key="7">
    <source>
        <dbReference type="SAM" id="Coils"/>
    </source>
</evidence>
<evidence type="ECO:0000256" key="3">
    <source>
        <dbReference type="ARBA" id="ARBA00022692"/>
    </source>
</evidence>
<comment type="subcellular location">
    <subcellularLocation>
        <location evidence="1">Membrane</location>
        <topology evidence="1">Multi-pass membrane protein</topology>
    </subcellularLocation>
</comment>
<feature type="transmembrane region" description="Helical" evidence="9">
    <location>
        <begin position="246"/>
        <end position="264"/>
    </location>
</feature>
<feature type="transmembrane region" description="Helical" evidence="9">
    <location>
        <begin position="302"/>
        <end position="322"/>
    </location>
</feature>
<feature type="transmembrane region" description="Helical" evidence="9">
    <location>
        <begin position="206"/>
        <end position="226"/>
    </location>
</feature>
<keyword evidence="4 9" id="KW-1133">Transmembrane helix</keyword>
<feature type="region of interest" description="Disordered" evidence="8">
    <location>
        <begin position="60"/>
        <end position="91"/>
    </location>
</feature>
<feature type="region of interest" description="Disordered" evidence="8">
    <location>
        <begin position="1"/>
        <end position="25"/>
    </location>
</feature>
<dbReference type="InParanoid" id="A0A7M7JUY1"/>
<feature type="compositionally biased region" description="Polar residues" evidence="8">
    <location>
        <begin position="7"/>
        <end position="22"/>
    </location>
</feature>
<feature type="transmembrane region" description="Helical" evidence="9">
    <location>
        <begin position="175"/>
        <end position="194"/>
    </location>
</feature>
<dbReference type="OrthoDB" id="5585746at2759"/>
<dbReference type="InterPro" id="IPR004254">
    <property type="entry name" value="AdipoR/HlyIII-related"/>
</dbReference>
<keyword evidence="3 9" id="KW-0812">Transmembrane</keyword>
<dbReference type="GO" id="GO:0005886">
    <property type="term" value="C:plasma membrane"/>
    <property type="evidence" value="ECO:0007669"/>
    <property type="project" value="TreeGrafter"/>
</dbReference>
<feature type="transmembrane region" description="Helical" evidence="9">
    <location>
        <begin position="374"/>
        <end position="390"/>
    </location>
</feature>
<dbReference type="PANTHER" id="PTHR20855:SF52">
    <property type="entry name" value="ADIPONECTIN RECEPTOR PROTEIN"/>
    <property type="match status" value="1"/>
</dbReference>
<keyword evidence="11" id="KW-1185">Reference proteome</keyword>
<name>A0A7M7JUY1_VARDE</name>
<evidence type="ECO:0008006" key="12">
    <source>
        <dbReference type="Google" id="ProtNLM"/>
    </source>
</evidence>
<dbReference type="Pfam" id="PF03006">
    <property type="entry name" value="HlyIII"/>
    <property type="match status" value="1"/>
</dbReference>
<evidence type="ECO:0000256" key="5">
    <source>
        <dbReference type="ARBA" id="ARBA00023136"/>
    </source>
</evidence>
<dbReference type="RefSeq" id="XP_022657588.1">
    <property type="nucleotide sequence ID" value="XM_022801853.1"/>
</dbReference>
<evidence type="ECO:0000256" key="2">
    <source>
        <dbReference type="ARBA" id="ARBA00007018"/>
    </source>
</evidence>
<dbReference type="Proteomes" id="UP000594260">
    <property type="component" value="Unplaced"/>
</dbReference>
<feature type="coiled-coil region" evidence="7">
    <location>
        <begin position="100"/>
        <end position="127"/>
    </location>
</feature>
<sequence length="415" mass="46618">MSLPSREGTSSAVLESSSTYRRNSSDDMEIRRRCITVLNNDLDADLGMFDDTVSCLSDPHVFAPPGTPQEDASDDDTNLDSDDIVSSSDVDGLNLPQRAAEQAEQLMRKVLDEAEQAEQLVLKVLEEAWKVCHFSSLPQWLQDNDFLHRGHRPPLPSFSACFRSIFRIHTETGNIWTHLLGCLWFLGIAIYFLAQPSDYLQWQEKLVFATFFTGAILCMGMSFAYHTVSCHSEQVGKLFSKFDYCGIALLIIGSFVPWLYYGFYCSFQPKLVYLSVVIVLGITAVVVSLWDKFGTPKYRPLRVGVFTGFGLSGVIPAVHYIYSKGLISAFSHASFGWLCLMAFLYILGAALYALRVPERWFPGKCDILFHSHQLFHILVIAAAFVHYHGITEMAMSRLSMGQCDELGNTPKVITY</sequence>
<evidence type="ECO:0000256" key="6">
    <source>
        <dbReference type="PIRSR" id="PIRSR604254-1"/>
    </source>
</evidence>
<dbReference type="AlphaFoldDB" id="A0A7M7JUY1"/>
<dbReference type="EnsemblMetazoa" id="XM_022801853">
    <property type="protein sequence ID" value="XP_022657588"/>
    <property type="gene ID" value="LOC111248847"/>
</dbReference>
<dbReference type="KEGG" id="vde:111248847"/>
<dbReference type="FunCoup" id="A0A7M7JUY1">
    <property type="interactions" value="868"/>
</dbReference>
<feature type="binding site" evidence="6">
    <location>
        <position position="372"/>
    </location>
    <ligand>
        <name>Zn(2+)</name>
        <dbReference type="ChEBI" id="CHEBI:29105"/>
    </ligand>
</feature>
<keyword evidence="7" id="KW-0175">Coiled coil</keyword>
<evidence type="ECO:0000313" key="11">
    <source>
        <dbReference type="Proteomes" id="UP000594260"/>
    </source>
</evidence>
<dbReference type="GO" id="GO:0033211">
    <property type="term" value="P:adiponectin-activated signaling pathway"/>
    <property type="evidence" value="ECO:0007669"/>
    <property type="project" value="TreeGrafter"/>
</dbReference>
<feature type="transmembrane region" description="Helical" evidence="9">
    <location>
        <begin position="334"/>
        <end position="354"/>
    </location>
</feature>
<keyword evidence="5 9" id="KW-0472">Membrane</keyword>
<feature type="transmembrane region" description="Helical" evidence="9">
    <location>
        <begin position="271"/>
        <end position="290"/>
    </location>
</feature>
<feature type="compositionally biased region" description="Acidic residues" evidence="8">
    <location>
        <begin position="71"/>
        <end position="83"/>
    </location>
</feature>
<dbReference type="GO" id="GO:0046872">
    <property type="term" value="F:metal ion binding"/>
    <property type="evidence" value="ECO:0007669"/>
    <property type="project" value="UniProtKB-KW"/>
</dbReference>
<reference evidence="10" key="1">
    <citation type="submission" date="2021-01" db="UniProtKB">
        <authorList>
            <consortium name="EnsemblMetazoa"/>
        </authorList>
    </citation>
    <scope>IDENTIFICATION</scope>
</reference>
<feature type="binding site" evidence="6">
    <location>
        <position position="376"/>
    </location>
    <ligand>
        <name>Zn(2+)</name>
        <dbReference type="ChEBI" id="CHEBI:29105"/>
    </ligand>
</feature>
<proteinExistence type="inferred from homology"/>
<dbReference type="GO" id="GO:0038023">
    <property type="term" value="F:signaling receptor activity"/>
    <property type="evidence" value="ECO:0007669"/>
    <property type="project" value="TreeGrafter"/>
</dbReference>
<feature type="binding site" evidence="6">
    <location>
        <position position="226"/>
    </location>
    <ligand>
        <name>Zn(2+)</name>
        <dbReference type="ChEBI" id="CHEBI:29105"/>
    </ligand>
</feature>
<dbReference type="OMA" id="IGNACDY"/>
<comment type="similarity">
    <text evidence="2">Belongs to the ADIPOR family.</text>
</comment>
<organism evidence="10 11">
    <name type="scientific">Varroa destructor</name>
    <name type="common">Honeybee mite</name>
    <dbReference type="NCBI Taxonomy" id="109461"/>
    <lineage>
        <taxon>Eukaryota</taxon>
        <taxon>Metazoa</taxon>
        <taxon>Ecdysozoa</taxon>
        <taxon>Arthropoda</taxon>
        <taxon>Chelicerata</taxon>
        <taxon>Arachnida</taxon>
        <taxon>Acari</taxon>
        <taxon>Parasitiformes</taxon>
        <taxon>Mesostigmata</taxon>
        <taxon>Gamasina</taxon>
        <taxon>Dermanyssoidea</taxon>
        <taxon>Varroidae</taxon>
        <taxon>Varroa</taxon>
    </lineage>
</organism>
<evidence type="ECO:0000256" key="9">
    <source>
        <dbReference type="SAM" id="Phobius"/>
    </source>
</evidence>
<keyword evidence="6" id="KW-0479">Metal-binding</keyword>
<dbReference type="PANTHER" id="PTHR20855">
    <property type="entry name" value="ADIPOR/PROGESTIN RECEPTOR-RELATED"/>
    <property type="match status" value="1"/>
</dbReference>
<evidence type="ECO:0000256" key="8">
    <source>
        <dbReference type="SAM" id="MobiDB-lite"/>
    </source>
</evidence>
<evidence type="ECO:0000256" key="4">
    <source>
        <dbReference type="ARBA" id="ARBA00022989"/>
    </source>
</evidence>
<evidence type="ECO:0000313" key="10">
    <source>
        <dbReference type="EnsemblMetazoa" id="XP_022657588"/>
    </source>
</evidence>
<keyword evidence="6" id="KW-0862">Zinc</keyword>
<dbReference type="GeneID" id="111248847"/>
<evidence type="ECO:0000256" key="1">
    <source>
        <dbReference type="ARBA" id="ARBA00004141"/>
    </source>
</evidence>